<dbReference type="KEGG" id="bgt:106059828"/>
<keyword evidence="1" id="KW-1133">Transmembrane helix</keyword>
<dbReference type="VEuPathDB" id="VectorBase:BGLB023033"/>
<feature type="transmembrane region" description="Helical" evidence="1">
    <location>
        <begin position="37"/>
        <end position="58"/>
    </location>
</feature>
<sequence length="158" mass="17250">QLFALFIVSICFGWNDKGVGYSDLNDGDYNEGGNIVFFVMIAMVSLIFLLCVIIYSILRSPRVFSPCLDIVICSSLSLLTFIATVVMAHSLTNLGKSLEVREAGLNFNALQATLVFGIALALLFAVSSAFAVCFYRKKSELTIGDSRNMTDLPDDIPT</sequence>
<dbReference type="VEuPathDB" id="VectorBase:BGLAX_052339"/>
<keyword evidence="1" id="KW-0812">Transmembrane</keyword>
<dbReference type="PANTHER" id="PTHR22776:SF49">
    <property type="entry name" value="MARVEL DOMAIN-CONTAINING PROTEIN"/>
    <property type="match status" value="1"/>
</dbReference>
<evidence type="ECO:0008006" key="4">
    <source>
        <dbReference type="Google" id="ProtNLM"/>
    </source>
</evidence>
<dbReference type="GO" id="GO:0016020">
    <property type="term" value="C:membrane"/>
    <property type="evidence" value="ECO:0007669"/>
    <property type="project" value="TreeGrafter"/>
</dbReference>
<dbReference type="InterPro" id="IPR050578">
    <property type="entry name" value="MARVEL-CKLF_proteins"/>
</dbReference>
<organism evidence="2 3">
    <name type="scientific">Biomphalaria glabrata</name>
    <name type="common">Bloodfluke planorb</name>
    <name type="synonym">Freshwater snail</name>
    <dbReference type="NCBI Taxonomy" id="6526"/>
    <lineage>
        <taxon>Eukaryota</taxon>
        <taxon>Metazoa</taxon>
        <taxon>Spiralia</taxon>
        <taxon>Lophotrochozoa</taxon>
        <taxon>Mollusca</taxon>
        <taxon>Gastropoda</taxon>
        <taxon>Heterobranchia</taxon>
        <taxon>Euthyneura</taxon>
        <taxon>Panpulmonata</taxon>
        <taxon>Hygrophila</taxon>
        <taxon>Lymnaeoidea</taxon>
        <taxon>Planorbidae</taxon>
        <taxon>Biomphalaria</taxon>
    </lineage>
</organism>
<dbReference type="OrthoDB" id="6089773at2759"/>
<feature type="transmembrane region" description="Helical" evidence="1">
    <location>
        <begin position="112"/>
        <end position="135"/>
    </location>
</feature>
<feature type="transmembrane region" description="Helical" evidence="1">
    <location>
        <begin position="70"/>
        <end position="92"/>
    </location>
</feature>
<proteinExistence type="predicted"/>
<keyword evidence="1" id="KW-0472">Membrane</keyword>
<evidence type="ECO:0000313" key="2">
    <source>
        <dbReference type="EnsemblMetazoa" id="BGLB023033-PA"/>
    </source>
</evidence>
<evidence type="ECO:0000256" key="1">
    <source>
        <dbReference type="SAM" id="Phobius"/>
    </source>
</evidence>
<evidence type="ECO:0000313" key="3">
    <source>
        <dbReference type="Proteomes" id="UP000076420"/>
    </source>
</evidence>
<dbReference type="Proteomes" id="UP000076420">
    <property type="component" value="Unassembled WGS sequence"/>
</dbReference>
<reference evidence="2" key="1">
    <citation type="submission" date="2020-05" db="UniProtKB">
        <authorList>
            <consortium name="EnsemblMetazoa"/>
        </authorList>
    </citation>
    <scope>IDENTIFICATION</scope>
    <source>
        <strain evidence="2">BB02</strain>
    </source>
</reference>
<accession>A0A2C9KSH3</accession>
<dbReference type="PANTHER" id="PTHR22776">
    <property type="entry name" value="MARVEL-CONTAINING POTENTIAL LIPID RAFT-ASSOCIATED PROTEIN"/>
    <property type="match status" value="1"/>
</dbReference>
<protein>
    <recommendedName>
        <fullName evidence="4">MARVEL domain-containing protein</fullName>
    </recommendedName>
</protein>
<dbReference type="EnsemblMetazoa" id="BGLB023033-RA">
    <property type="protein sequence ID" value="BGLB023033-PA"/>
    <property type="gene ID" value="BGLB023033"/>
</dbReference>
<name>A0A2C9KSH3_BIOGL</name>
<dbReference type="AlphaFoldDB" id="A0A2C9KSH3"/>
<gene>
    <name evidence="2" type="primary">106059828</name>
</gene>